<organism evidence="3 4">
    <name type="scientific">Cercophora newfieldiana</name>
    <dbReference type="NCBI Taxonomy" id="92897"/>
    <lineage>
        <taxon>Eukaryota</taxon>
        <taxon>Fungi</taxon>
        <taxon>Dikarya</taxon>
        <taxon>Ascomycota</taxon>
        <taxon>Pezizomycotina</taxon>
        <taxon>Sordariomycetes</taxon>
        <taxon>Sordariomycetidae</taxon>
        <taxon>Sordariales</taxon>
        <taxon>Lasiosphaeriaceae</taxon>
        <taxon>Cercophora</taxon>
    </lineage>
</organism>
<keyword evidence="2" id="KW-0472">Membrane</keyword>
<proteinExistence type="predicted"/>
<feature type="region of interest" description="Disordered" evidence="1">
    <location>
        <begin position="217"/>
        <end position="291"/>
    </location>
</feature>
<dbReference type="Proteomes" id="UP001174936">
    <property type="component" value="Unassembled WGS sequence"/>
</dbReference>
<dbReference type="EMBL" id="JAULSV010000001">
    <property type="protein sequence ID" value="KAK0657351.1"/>
    <property type="molecule type" value="Genomic_DNA"/>
</dbReference>
<evidence type="ECO:0000256" key="1">
    <source>
        <dbReference type="SAM" id="MobiDB-lite"/>
    </source>
</evidence>
<evidence type="ECO:0000313" key="3">
    <source>
        <dbReference type="EMBL" id="KAK0657351.1"/>
    </source>
</evidence>
<feature type="transmembrane region" description="Helical" evidence="2">
    <location>
        <begin position="74"/>
        <end position="93"/>
    </location>
</feature>
<feature type="transmembrane region" description="Helical" evidence="2">
    <location>
        <begin position="46"/>
        <end position="68"/>
    </location>
</feature>
<evidence type="ECO:0000313" key="4">
    <source>
        <dbReference type="Proteomes" id="UP001174936"/>
    </source>
</evidence>
<gene>
    <name evidence="3" type="ORF">B0T16DRAFT_58664</name>
</gene>
<keyword evidence="2" id="KW-0812">Transmembrane</keyword>
<feature type="compositionally biased region" description="Basic and acidic residues" evidence="1">
    <location>
        <begin position="266"/>
        <end position="282"/>
    </location>
</feature>
<evidence type="ECO:0000256" key="2">
    <source>
        <dbReference type="SAM" id="Phobius"/>
    </source>
</evidence>
<dbReference type="AlphaFoldDB" id="A0AA40CZM3"/>
<accession>A0AA40CZM3</accession>
<feature type="transmembrane region" description="Helical" evidence="2">
    <location>
        <begin position="100"/>
        <end position="120"/>
    </location>
</feature>
<feature type="compositionally biased region" description="Polar residues" evidence="1">
    <location>
        <begin position="246"/>
        <end position="265"/>
    </location>
</feature>
<keyword evidence="4" id="KW-1185">Reference proteome</keyword>
<sequence length="291" mass="32383">MVNLCPRRTNQPAPFRHLFCTDLDIMNHIQVFLTSHRRLETRGGQICQVFKVFACGCMIGTAFLFPLANATVEALWFRCATLSIFIITTLAFHAIHVEPFVRFGPFTAPVALFILLLAVLPPGSPRAELIPWLPLFIAASSLSTVAIHESYMRFEDPSPRLSLEDGPSDISIGTWSYRSTQIGALSNQHSGHAQGDLAAIDALLHLQGPPFHYAQQRHDSDISLSDGSGRIPSDWDSETRSFWPDRNTQPNYHERSQASVYQQGNGHDEMDTDHTSEGESTRSVDLLLGPQ</sequence>
<name>A0AA40CZM3_9PEZI</name>
<keyword evidence="2" id="KW-1133">Transmembrane helix</keyword>
<reference evidence="3" key="1">
    <citation type="submission" date="2023-06" db="EMBL/GenBank/DDBJ databases">
        <title>Genome-scale phylogeny and comparative genomics of the fungal order Sordariales.</title>
        <authorList>
            <consortium name="Lawrence Berkeley National Laboratory"/>
            <person name="Hensen N."/>
            <person name="Bonometti L."/>
            <person name="Westerberg I."/>
            <person name="Brannstrom I.O."/>
            <person name="Guillou S."/>
            <person name="Cros-Aarteil S."/>
            <person name="Calhoun S."/>
            <person name="Haridas S."/>
            <person name="Kuo A."/>
            <person name="Mondo S."/>
            <person name="Pangilinan J."/>
            <person name="Riley R."/>
            <person name="Labutti K."/>
            <person name="Andreopoulos B."/>
            <person name="Lipzen A."/>
            <person name="Chen C."/>
            <person name="Yanf M."/>
            <person name="Daum C."/>
            <person name="Ng V."/>
            <person name="Clum A."/>
            <person name="Steindorff A."/>
            <person name="Ohm R."/>
            <person name="Martin F."/>
            <person name="Silar P."/>
            <person name="Natvig D."/>
            <person name="Lalanne C."/>
            <person name="Gautier V."/>
            <person name="Ament-Velasquez S.L."/>
            <person name="Kruys A."/>
            <person name="Hutchinson M.I."/>
            <person name="Powell A.J."/>
            <person name="Barry K."/>
            <person name="Miller A.N."/>
            <person name="Grigoriev I.V."/>
            <person name="Debuchy R."/>
            <person name="Gladieux P."/>
            <person name="Thoren M.H."/>
            <person name="Johannesson H."/>
        </authorList>
    </citation>
    <scope>NUCLEOTIDE SEQUENCE</scope>
    <source>
        <strain evidence="3">SMH2532-1</strain>
    </source>
</reference>
<comment type="caution">
    <text evidence="3">The sequence shown here is derived from an EMBL/GenBank/DDBJ whole genome shotgun (WGS) entry which is preliminary data.</text>
</comment>
<protein>
    <submittedName>
        <fullName evidence="3">Uncharacterized protein</fullName>
    </submittedName>
</protein>